<dbReference type="InterPro" id="IPR023296">
    <property type="entry name" value="Glyco_hydro_beta-prop_sf"/>
</dbReference>
<dbReference type="PANTHER" id="PTHR42812">
    <property type="entry name" value="BETA-XYLOSIDASE"/>
    <property type="match status" value="1"/>
</dbReference>
<evidence type="ECO:0000313" key="8">
    <source>
        <dbReference type="EMBL" id="KAF2094946.1"/>
    </source>
</evidence>
<feature type="active site" description="Proton acceptor" evidence="4">
    <location>
        <position position="54"/>
    </location>
</feature>
<dbReference type="GO" id="GO:0004553">
    <property type="term" value="F:hydrolase activity, hydrolyzing O-glycosyl compounds"/>
    <property type="evidence" value="ECO:0007669"/>
    <property type="project" value="InterPro"/>
</dbReference>
<feature type="chain" id="PRO_5040315066" evidence="7">
    <location>
        <begin position="20"/>
        <end position="366"/>
    </location>
</feature>
<comment type="caution">
    <text evidence="8">The sequence shown here is derived from an EMBL/GenBank/DDBJ whole genome shotgun (WGS) entry which is preliminary data.</text>
</comment>
<feature type="active site" description="Proton donor" evidence="4">
    <location>
        <position position="256"/>
    </location>
</feature>
<dbReference type="AlphaFoldDB" id="A0A9P4M1S9"/>
<keyword evidence="9" id="KW-1185">Reference proteome</keyword>
<keyword evidence="3 6" id="KW-0326">Glycosidase</keyword>
<dbReference type="CDD" id="cd08999">
    <property type="entry name" value="GH43_ABN-like"/>
    <property type="match status" value="1"/>
</dbReference>
<dbReference type="Proteomes" id="UP000799772">
    <property type="component" value="Unassembled WGS sequence"/>
</dbReference>
<protein>
    <submittedName>
        <fullName evidence="8">Arabinanase/levansucrase/invertase</fullName>
    </submittedName>
</protein>
<keyword evidence="7" id="KW-0732">Signal</keyword>
<sequence length="366" mass="38887">MLSSLFFLISSLFALQAYGLGGRPYLTVRQQKTESFSPNDTFTHGPVIAESFADPSIIKVGSTWWAFATSHDDINIQVATSPDFQDWTKLDGFDALPTAGLPSWIDHNAPITWAPDVNVLDDGSYLMYFSAATTKAVGGGLHCIGAATSKTVKGPYSPLNTTIACPIDQGGAIDAAGFKDWDQKGQGWGYQGGQRYVVYKIDGNTKGHGGACGNTVQPIVATPIVLLKVAADGVTTQGESVVIFDNIGAPDQGIVEAPNIVKAPNGNYILFYSSGCFATVNYTQGYAVADKLTGPYTRQPALYQSGDIVDGRALNGPGGGSCYWDAHHFLFHSGNPDSHNRGLWEALIDVIGDQIADGIPRNGSII</sequence>
<comment type="similarity">
    <text evidence="1 6">Belongs to the glycosyl hydrolase 43 family.</text>
</comment>
<organism evidence="8 9">
    <name type="scientific">Rhizodiscina lignyota</name>
    <dbReference type="NCBI Taxonomy" id="1504668"/>
    <lineage>
        <taxon>Eukaryota</taxon>
        <taxon>Fungi</taxon>
        <taxon>Dikarya</taxon>
        <taxon>Ascomycota</taxon>
        <taxon>Pezizomycotina</taxon>
        <taxon>Dothideomycetes</taxon>
        <taxon>Pleosporomycetidae</taxon>
        <taxon>Aulographales</taxon>
        <taxon>Rhizodiscinaceae</taxon>
        <taxon>Rhizodiscina</taxon>
    </lineage>
</organism>
<evidence type="ECO:0000256" key="2">
    <source>
        <dbReference type="ARBA" id="ARBA00022801"/>
    </source>
</evidence>
<proteinExistence type="inferred from homology"/>
<evidence type="ECO:0000313" key="9">
    <source>
        <dbReference type="Proteomes" id="UP000799772"/>
    </source>
</evidence>
<name>A0A9P4M1S9_9PEZI</name>
<feature type="site" description="Important for catalytic activity, responsible for pKa modulation of the active site Glu and correct orientation of both the proton donor and substrate" evidence="5">
    <location>
        <position position="174"/>
    </location>
</feature>
<evidence type="ECO:0000256" key="3">
    <source>
        <dbReference type="ARBA" id="ARBA00023295"/>
    </source>
</evidence>
<evidence type="ECO:0000256" key="4">
    <source>
        <dbReference type="PIRSR" id="PIRSR606710-1"/>
    </source>
</evidence>
<gene>
    <name evidence="8" type="ORF">NA57DRAFT_45643</name>
</gene>
<dbReference type="InterPro" id="IPR051795">
    <property type="entry name" value="Glycosyl_Hydrlase_43"/>
</dbReference>
<feature type="signal peptide" evidence="7">
    <location>
        <begin position="1"/>
        <end position="19"/>
    </location>
</feature>
<evidence type="ECO:0000256" key="5">
    <source>
        <dbReference type="PIRSR" id="PIRSR606710-2"/>
    </source>
</evidence>
<evidence type="ECO:0000256" key="7">
    <source>
        <dbReference type="SAM" id="SignalP"/>
    </source>
</evidence>
<dbReference type="SUPFAM" id="SSF75005">
    <property type="entry name" value="Arabinanase/levansucrase/invertase"/>
    <property type="match status" value="1"/>
</dbReference>
<accession>A0A9P4M1S9</accession>
<evidence type="ECO:0000256" key="6">
    <source>
        <dbReference type="RuleBase" id="RU361187"/>
    </source>
</evidence>
<dbReference type="InterPro" id="IPR006710">
    <property type="entry name" value="Glyco_hydro_43"/>
</dbReference>
<reference evidence="8" key="1">
    <citation type="journal article" date="2020" name="Stud. Mycol.">
        <title>101 Dothideomycetes genomes: a test case for predicting lifestyles and emergence of pathogens.</title>
        <authorList>
            <person name="Haridas S."/>
            <person name="Albert R."/>
            <person name="Binder M."/>
            <person name="Bloem J."/>
            <person name="Labutti K."/>
            <person name="Salamov A."/>
            <person name="Andreopoulos B."/>
            <person name="Baker S."/>
            <person name="Barry K."/>
            <person name="Bills G."/>
            <person name="Bluhm B."/>
            <person name="Cannon C."/>
            <person name="Castanera R."/>
            <person name="Culley D."/>
            <person name="Daum C."/>
            <person name="Ezra D."/>
            <person name="Gonzalez J."/>
            <person name="Henrissat B."/>
            <person name="Kuo A."/>
            <person name="Liang C."/>
            <person name="Lipzen A."/>
            <person name="Lutzoni F."/>
            <person name="Magnuson J."/>
            <person name="Mondo S."/>
            <person name="Nolan M."/>
            <person name="Ohm R."/>
            <person name="Pangilinan J."/>
            <person name="Park H.-J."/>
            <person name="Ramirez L."/>
            <person name="Alfaro M."/>
            <person name="Sun H."/>
            <person name="Tritt A."/>
            <person name="Yoshinaga Y."/>
            <person name="Zwiers L.-H."/>
            <person name="Turgeon B."/>
            <person name="Goodwin S."/>
            <person name="Spatafora J."/>
            <person name="Crous P."/>
            <person name="Grigoriev I."/>
        </authorList>
    </citation>
    <scope>NUCLEOTIDE SEQUENCE</scope>
    <source>
        <strain evidence="8">CBS 133067</strain>
    </source>
</reference>
<dbReference type="EMBL" id="ML978133">
    <property type="protein sequence ID" value="KAF2094946.1"/>
    <property type="molecule type" value="Genomic_DNA"/>
</dbReference>
<dbReference type="OrthoDB" id="3879658at2759"/>
<dbReference type="Gene3D" id="2.115.10.20">
    <property type="entry name" value="Glycosyl hydrolase domain, family 43"/>
    <property type="match status" value="1"/>
</dbReference>
<evidence type="ECO:0000256" key="1">
    <source>
        <dbReference type="ARBA" id="ARBA00009865"/>
    </source>
</evidence>
<dbReference type="Pfam" id="PF04616">
    <property type="entry name" value="Glyco_hydro_43"/>
    <property type="match status" value="1"/>
</dbReference>
<keyword evidence="2 6" id="KW-0378">Hydrolase</keyword>
<dbReference type="PANTHER" id="PTHR42812:SF5">
    <property type="entry name" value="ENDO-ARABINASE"/>
    <property type="match status" value="1"/>
</dbReference>
<dbReference type="GO" id="GO:0005975">
    <property type="term" value="P:carbohydrate metabolic process"/>
    <property type="evidence" value="ECO:0007669"/>
    <property type="project" value="InterPro"/>
</dbReference>